<evidence type="ECO:0000259" key="16">
    <source>
        <dbReference type="Pfam" id="PF00675"/>
    </source>
</evidence>
<keyword evidence="7" id="KW-0479">Metal-binding</keyword>
<evidence type="ECO:0000256" key="14">
    <source>
        <dbReference type="RuleBase" id="RU004447"/>
    </source>
</evidence>
<protein>
    <recommendedName>
        <fullName evidence="5">Protease 3</fullName>
        <ecNumber evidence="4">3.4.24.55</ecNumber>
    </recommendedName>
    <alternativeName>
        <fullName evidence="13">Pitrilysin</fullName>
    </alternativeName>
    <alternativeName>
        <fullName evidence="12">Protease III</fullName>
    </alternativeName>
    <alternativeName>
        <fullName evidence="11">Protease pi</fullName>
    </alternativeName>
</protein>
<feature type="domain" description="Peptidase M16 middle/third" evidence="18">
    <location>
        <begin position="406"/>
        <end position="683"/>
    </location>
</feature>
<dbReference type="InterPro" id="IPR054734">
    <property type="entry name" value="PqqF-like_C_4"/>
</dbReference>
<feature type="domain" description="Peptidase M16 N-terminal" evidence="16">
    <location>
        <begin position="61"/>
        <end position="183"/>
    </location>
</feature>
<evidence type="ECO:0000256" key="7">
    <source>
        <dbReference type="ARBA" id="ARBA00022723"/>
    </source>
</evidence>
<organism evidence="20 21">
    <name type="scientific">Psychromonas aquatilis</name>
    <dbReference type="NCBI Taxonomy" id="2005072"/>
    <lineage>
        <taxon>Bacteria</taxon>
        <taxon>Pseudomonadati</taxon>
        <taxon>Pseudomonadota</taxon>
        <taxon>Gammaproteobacteria</taxon>
        <taxon>Alteromonadales</taxon>
        <taxon>Psychromonadaceae</taxon>
        <taxon>Psychromonas</taxon>
    </lineage>
</organism>
<keyword evidence="6" id="KW-0645">Protease</keyword>
<evidence type="ECO:0000259" key="17">
    <source>
        <dbReference type="Pfam" id="PF05193"/>
    </source>
</evidence>
<evidence type="ECO:0000256" key="12">
    <source>
        <dbReference type="ARBA" id="ARBA00031184"/>
    </source>
</evidence>
<comment type="caution">
    <text evidence="20">The sequence shown here is derived from an EMBL/GenBank/DDBJ whole genome shotgun (WGS) entry which is preliminary data.</text>
</comment>
<evidence type="ECO:0000256" key="3">
    <source>
        <dbReference type="ARBA" id="ARBA00007261"/>
    </source>
</evidence>
<feature type="chain" id="PRO_5047457105" description="Protease 3" evidence="15">
    <location>
        <begin position="26"/>
        <end position="958"/>
    </location>
</feature>
<dbReference type="InterPro" id="IPR032632">
    <property type="entry name" value="Peptidase_M16_M"/>
</dbReference>
<dbReference type="EC" id="3.4.24.55" evidence="4"/>
<accession>A0ABU9GML6</accession>
<evidence type="ECO:0000259" key="18">
    <source>
        <dbReference type="Pfam" id="PF16187"/>
    </source>
</evidence>
<dbReference type="InterPro" id="IPR011765">
    <property type="entry name" value="Pept_M16_N"/>
</dbReference>
<dbReference type="InterPro" id="IPR050626">
    <property type="entry name" value="Peptidase_M16"/>
</dbReference>
<comment type="function">
    <text evidence="2">Endopeptidase that degrades small peptides of less than 7 kDa, such as glucagon and insulin.</text>
</comment>
<dbReference type="Pfam" id="PF22456">
    <property type="entry name" value="PqqF-like_C_4"/>
    <property type="match status" value="1"/>
</dbReference>
<feature type="domain" description="Peptidase M16 C-terminal" evidence="17">
    <location>
        <begin position="221"/>
        <end position="402"/>
    </location>
</feature>
<feature type="signal peptide" evidence="15">
    <location>
        <begin position="1"/>
        <end position="25"/>
    </location>
</feature>
<dbReference type="Gene3D" id="3.30.830.10">
    <property type="entry name" value="Metalloenzyme, LuxS/M16 peptidase-like"/>
    <property type="match status" value="4"/>
</dbReference>
<evidence type="ECO:0000256" key="9">
    <source>
        <dbReference type="ARBA" id="ARBA00022833"/>
    </source>
</evidence>
<keyword evidence="15" id="KW-0732">Signal</keyword>
<dbReference type="RefSeq" id="WP_341596562.1">
    <property type="nucleotide sequence ID" value="NZ_JBAKAZ010000006.1"/>
</dbReference>
<evidence type="ECO:0000256" key="2">
    <source>
        <dbReference type="ARBA" id="ARBA00002184"/>
    </source>
</evidence>
<evidence type="ECO:0000256" key="11">
    <source>
        <dbReference type="ARBA" id="ARBA00029597"/>
    </source>
</evidence>
<keyword evidence="10" id="KW-0482">Metalloprotease</keyword>
<comment type="cofactor">
    <cofactor evidence="1">
        <name>Zn(2+)</name>
        <dbReference type="ChEBI" id="CHEBI:29105"/>
    </cofactor>
</comment>
<sequence length="958" mass="109126">MRIKMFTRFTRVFIVTFFISFQLQATENNMKSFEIVQETINKSPNDTRQYQVIRLANSLEVLLISDPDLKNSAASLSVPIGSMHNPDSQLGLAHYLEHMLFLGSEKYPEINQYSKFMSQNGGYTNAYTAQDKTVYGFEVNDSAFPEALDRLGDVMRAPLLDEKYAEKERHTVNAENETYVDNDMRKLYALQRYSLNPAHPMARFSTGNLTTLVDKPESILQQELEQFFEQNYSANTMKVALTSPRSLEKLQAIAVKYLTQIPNKNSTQPEITVPLLTDQQRAIEVQLKPTAELKLLQINFLVPSVKDQYMYKPGAYISRLLGSDHKGGLSDYLQNLGLTESVSAGFYGLHSEHYSQFSLTFKLTNKGLLEQDTIVASLFAYINLIKEQGVNPLQYTEQKKSLDNYFKFLPKSAGFNYVMGLSANMQHYPLADLLSYSFRLDAFKAQFINQLITYLTPDNSRLFLVSPNAVVNKDIPYYEGKYSQASIKKSRLQKWLNKAKTIQDKMILPVRNDWLPENLTLVKPEKNKKAIQLVKESGLSVWFKQSQLKEPKAMYKLHLNNALNDQSPAARIKINLLLNIINKQLSELHFVTQEAGVAFAIGSSDGLMISTSGYSDKQDELLLMLLTHLQNMQVDEQSLTLAKQELKRRLYNKKKTKAMDLGLDGFRQLVRQPAWSDETLLAAVDQVTSEQLVELSKQILSESSVRLLALGNVSPIEVLQLVAQLKVKIKIQPKPFYTIKRLQADPEQGALNYVRKSELEDDALVSLYLSAKQDEMSLAKAELMNKLLKPAFYDQIRTQEQLTYSPFTASIQVGDNVAFGLFTQSPAVGSAKLYERFEAFLDSFKKTLNEVKEEDFEEIKAAHIANYLAKPSNMKSEFSYLLNEWAQGKQEIDSKAQHVERLQSITLKDVQDYYTNLFFNKQDVQQIIVQVKGNKFKQEEVLSLTPELSVSDIDNLPK</sequence>
<dbReference type="Pfam" id="PF16187">
    <property type="entry name" value="Peptidase_M16_M"/>
    <property type="match status" value="1"/>
</dbReference>
<dbReference type="SUPFAM" id="SSF63411">
    <property type="entry name" value="LuxS/MPP-like metallohydrolase"/>
    <property type="match status" value="4"/>
</dbReference>
<evidence type="ECO:0000313" key="20">
    <source>
        <dbReference type="EMBL" id="MEL0628554.1"/>
    </source>
</evidence>
<gene>
    <name evidence="20" type="ORF">V6256_02945</name>
</gene>
<evidence type="ECO:0000256" key="8">
    <source>
        <dbReference type="ARBA" id="ARBA00022801"/>
    </source>
</evidence>
<dbReference type="InterPro" id="IPR001431">
    <property type="entry name" value="Pept_M16_Zn_BS"/>
</dbReference>
<evidence type="ECO:0000256" key="6">
    <source>
        <dbReference type="ARBA" id="ARBA00022670"/>
    </source>
</evidence>
<proteinExistence type="inferred from homology"/>
<keyword evidence="9" id="KW-0862">Zinc</keyword>
<evidence type="ECO:0000256" key="1">
    <source>
        <dbReference type="ARBA" id="ARBA00001947"/>
    </source>
</evidence>
<dbReference type="PROSITE" id="PS00143">
    <property type="entry name" value="INSULINASE"/>
    <property type="match status" value="1"/>
</dbReference>
<evidence type="ECO:0000313" key="21">
    <source>
        <dbReference type="Proteomes" id="UP001369082"/>
    </source>
</evidence>
<evidence type="ECO:0000256" key="10">
    <source>
        <dbReference type="ARBA" id="ARBA00023049"/>
    </source>
</evidence>
<dbReference type="InterPro" id="IPR007863">
    <property type="entry name" value="Peptidase_M16_C"/>
</dbReference>
<dbReference type="InterPro" id="IPR011249">
    <property type="entry name" value="Metalloenz_LuxS/M16"/>
</dbReference>
<dbReference type="PANTHER" id="PTHR43690:SF18">
    <property type="entry name" value="INSULIN-DEGRADING ENZYME-RELATED"/>
    <property type="match status" value="1"/>
</dbReference>
<evidence type="ECO:0000259" key="19">
    <source>
        <dbReference type="Pfam" id="PF22456"/>
    </source>
</evidence>
<evidence type="ECO:0000256" key="13">
    <source>
        <dbReference type="ARBA" id="ARBA00033450"/>
    </source>
</evidence>
<reference evidence="20 21" key="1">
    <citation type="submission" date="2024-02" db="EMBL/GenBank/DDBJ databases">
        <title>Bacteria isolated from the canopy kelp, Nereocystis luetkeana.</title>
        <authorList>
            <person name="Pfister C.A."/>
            <person name="Younker I.T."/>
            <person name="Light S.H."/>
        </authorList>
    </citation>
    <scope>NUCLEOTIDE SEQUENCE [LARGE SCALE GENOMIC DNA]</scope>
    <source>
        <strain evidence="20 21">TI.1.05</strain>
    </source>
</reference>
<name>A0ABU9GML6_9GAMM</name>
<dbReference type="Pfam" id="PF05193">
    <property type="entry name" value="Peptidase_M16_C"/>
    <property type="match status" value="1"/>
</dbReference>
<evidence type="ECO:0000256" key="15">
    <source>
        <dbReference type="SAM" id="SignalP"/>
    </source>
</evidence>
<feature type="domain" description="Coenzyme PQQ synthesis protein F-like C-terminal lobe" evidence="19">
    <location>
        <begin position="783"/>
        <end position="878"/>
    </location>
</feature>
<dbReference type="Proteomes" id="UP001369082">
    <property type="component" value="Unassembled WGS sequence"/>
</dbReference>
<comment type="similarity">
    <text evidence="3 14">Belongs to the peptidase M16 family.</text>
</comment>
<evidence type="ECO:0000256" key="4">
    <source>
        <dbReference type="ARBA" id="ARBA00012449"/>
    </source>
</evidence>
<keyword evidence="21" id="KW-1185">Reference proteome</keyword>
<evidence type="ECO:0000256" key="5">
    <source>
        <dbReference type="ARBA" id="ARBA00017565"/>
    </source>
</evidence>
<dbReference type="Pfam" id="PF00675">
    <property type="entry name" value="Peptidase_M16"/>
    <property type="match status" value="1"/>
</dbReference>
<dbReference type="EMBL" id="JBAKAZ010000006">
    <property type="protein sequence ID" value="MEL0628554.1"/>
    <property type="molecule type" value="Genomic_DNA"/>
</dbReference>
<keyword evidence="8" id="KW-0378">Hydrolase</keyword>
<dbReference type="PANTHER" id="PTHR43690">
    <property type="entry name" value="NARDILYSIN"/>
    <property type="match status" value="1"/>
</dbReference>